<evidence type="ECO:0000313" key="3">
    <source>
        <dbReference type="WBParaSite" id="SBAD_0001076301-mRNA-1"/>
    </source>
</evidence>
<reference evidence="3" key="1">
    <citation type="submission" date="2016-06" db="UniProtKB">
        <authorList>
            <consortium name="WormBaseParasite"/>
        </authorList>
    </citation>
    <scope>IDENTIFICATION</scope>
</reference>
<dbReference type="WBParaSite" id="SBAD_0001076301-mRNA-1">
    <property type="protein sequence ID" value="SBAD_0001076301-mRNA-1"/>
    <property type="gene ID" value="SBAD_0001076301"/>
</dbReference>
<gene>
    <name evidence="1" type="ORF">SBAD_LOCUS10397</name>
</gene>
<reference evidence="1 2" key="2">
    <citation type="submission" date="2018-11" db="EMBL/GenBank/DDBJ databases">
        <authorList>
            <consortium name="Pathogen Informatics"/>
        </authorList>
    </citation>
    <scope>NUCLEOTIDE SEQUENCE [LARGE SCALE GENOMIC DNA]</scope>
</reference>
<dbReference type="EMBL" id="UZAM01014019">
    <property type="protein sequence ID" value="VDP31523.1"/>
    <property type="molecule type" value="Genomic_DNA"/>
</dbReference>
<evidence type="ECO:0000313" key="2">
    <source>
        <dbReference type="Proteomes" id="UP000270296"/>
    </source>
</evidence>
<proteinExistence type="predicted"/>
<dbReference type="AlphaFoldDB" id="A0A183J3E9"/>
<accession>A0A183J3E9</accession>
<name>A0A183J3E9_9BILA</name>
<keyword evidence="2" id="KW-1185">Reference proteome</keyword>
<evidence type="ECO:0000313" key="1">
    <source>
        <dbReference type="EMBL" id="VDP31523.1"/>
    </source>
</evidence>
<dbReference type="Proteomes" id="UP000270296">
    <property type="component" value="Unassembled WGS sequence"/>
</dbReference>
<organism evidence="3">
    <name type="scientific">Soboliphyme baturini</name>
    <dbReference type="NCBI Taxonomy" id="241478"/>
    <lineage>
        <taxon>Eukaryota</taxon>
        <taxon>Metazoa</taxon>
        <taxon>Ecdysozoa</taxon>
        <taxon>Nematoda</taxon>
        <taxon>Enoplea</taxon>
        <taxon>Dorylaimia</taxon>
        <taxon>Dioctophymatida</taxon>
        <taxon>Dioctophymatoidea</taxon>
        <taxon>Soboliphymatidae</taxon>
        <taxon>Soboliphyme</taxon>
    </lineage>
</organism>
<sequence length="73" mass="8800">MFLATILHYLWHLLYVWFAYRSVRLAWEILKAIYVYFVAPALRFGVNFADYEDTWAGRQILIPKHLLFLSMLC</sequence>
<protein>
    <submittedName>
        <fullName evidence="3">TLC domain-containing protein</fullName>
    </submittedName>
</protein>